<evidence type="ECO:0000313" key="3">
    <source>
        <dbReference type="Proteomes" id="UP001352852"/>
    </source>
</evidence>
<reference evidence="2 3" key="1">
    <citation type="submission" date="2021-06" db="EMBL/GenBank/DDBJ databases">
        <authorList>
            <person name="Palmer J.M."/>
        </authorList>
    </citation>
    <scope>NUCLEOTIDE SEQUENCE [LARGE SCALE GENOMIC DNA]</scope>
    <source>
        <strain evidence="2 3">CL_MEX2019</strain>
        <tissue evidence="2">Muscle</tissue>
    </source>
</reference>
<evidence type="ECO:0000313" key="2">
    <source>
        <dbReference type="EMBL" id="MED6274087.1"/>
    </source>
</evidence>
<dbReference type="EMBL" id="JAHUTJ010025502">
    <property type="protein sequence ID" value="MED6274087.1"/>
    <property type="molecule type" value="Genomic_DNA"/>
</dbReference>
<comment type="caution">
    <text evidence="2">The sequence shown here is derived from an EMBL/GenBank/DDBJ whole genome shotgun (WGS) entry which is preliminary data.</text>
</comment>
<name>A0ABU7DGK1_9TELE</name>
<proteinExistence type="predicted"/>
<sequence length="122" mass="13808">MLEMSTKKPMSVGAQTSILYFLVSERRAASFVCDMANPLKGEVIRLYKTVSSVLFLPVCWWQSYLYIYSQSVIFYRLFQSGSRGAGAYLLQSMGKRRGTPWTGHQSIAGQPTNNQAYTHSYT</sequence>
<feature type="compositionally biased region" description="Polar residues" evidence="1">
    <location>
        <begin position="102"/>
        <end position="122"/>
    </location>
</feature>
<feature type="region of interest" description="Disordered" evidence="1">
    <location>
        <begin position="100"/>
        <end position="122"/>
    </location>
</feature>
<protein>
    <submittedName>
        <fullName evidence="2">Uncharacterized protein</fullName>
    </submittedName>
</protein>
<accession>A0ABU7DGK1</accession>
<evidence type="ECO:0000256" key="1">
    <source>
        <dbReference type="SAM" id="MobiDB-lite"/>
    </source>
</evidence>
<keyword evidence="3" id="KW-1185">Reference proteome</keyword>
<gene>
    <name evidence="2" type="ORF">CHARACLAT_012926</name>
</gene>
<dbReference type="Proteomes" id="UP001352852">
    <property type="component" value="Unassembled WGS sequence"/>
</dbReference>
<organism evidence="2 3">
    <name type="scientific">Characodon lateralis</name>
    <dbReference type="NCBI Taxonomy" id="208331"/>
    <lineage>
        <taxon>Eukaryota</taxon>
        <taxon>Metazoa</taxon>
        <taxon>Chordata</taxon>
        <taxon>Craniata</taxon>
        <taxon>Vertebrata</taxon>
        <taxon>Euteleostomi</taxon>
        <taxon>Actinopterygii</taxon>
        <taxon>Neopterygii</taxon>
        <taxon>Teleostei</taxon>
        <taxon>Neoteleostei</taxon>
        <taxon>Acanthomorphata</taxon>
        <taxon>Ovalentaria</taxon>
        <taxon>Atherinomorphae</taxon>
        <taxon>Cyprinodontiformes</taxon>
        <taxon>Goodeidae</taxon>
        <taxon>Characodon</taxon>
    </lineage>
</organism>